<organism evidence="2 3">
    <name type="scientific">Molossus molossus</name>
    <name type="common">Pallas' mastiff bat</name>
    <name type="synonym">Vespertilio molossus</name>
    <dbReference type="NCBI Taxonomy" id="27622"/>
    <lineage>
        <taxon>Eukaryota</taxon>
        <taxon>Metazoa</taxon>
        <taxon>Chordata</taxon>
        <taxon>Craniata</taxon>
        <taxon>Vertebrata</taxon>
        <taxon>Euteleostomi</taxon>
        <taxon>Mammalia</taxon>
        <taxon>Eutheria</taxon>
        <taxon>Laurasiatheria</taxon>
        <taxon>Chiroptera</taxon>
        <taxon>Yangochiroptera</taxon>
        <taxon>Molossidae</taxon>
        <taxon>Molossus</taxon>
    </lineage>
</organism>
<accession>A0A7J8E3D8</accession>
<evidence type="ECO:0000256" key="1">
    <source>
        <dbReference type="SAM" id="MobiDB-lite"/>
    </source>
</evidence>
<dbReference type="Proteomes" id="UP000550707">
    <property type="component" value="Unassembled WGS sequence"/>
</dbReference>
<name>A0A7J8E3D8_MOLMO</name>
<feature type="region of interest" description="Disordered" evidence="1">
    <location>
        <begin position="37"/>
        <end position="58"/>
    </location>
</feature>
<evidence type="ECO:0000313" key="3">
    <source>
        <dbReference type="Proteomes" id="UP000550707"/>
    </source>
</evidence>
<comment type="caution">
    <text evidence="2">The sequence shown here is derived from an EMBL/GenBank/DDBJ whole genome shotgun (WGS) entry which is preliminary data.</text>
</comment>
<proteinExistence type="predicted"/>
<dbReference type="InParanoid" id="A0A7J8E3D8"/>
<dbReference type="AlphaFoldDB" id="A0A7J8E3D8"/>
<reference evidence="2 3" key="1">
    <citation type="journal article" date="2020" name="Nature">
        <title>Six reference-quality genomes reveal evolution of bat adaptations.</title>
        <authorList>
            <person name="Jebb D."/>
            <person name="Huang Z."/>
            <person name="Pippel M."/>
            <person name="Hughes G.M."/>
            <person name="Lavrichenko K."/>
            <person name="Devanna P."/>
            <person name="Winkler S."/>
            <person name="Jermiin L.S."/>
            <person name="Skirmuntt E.C."/>
            <person name="Katzourakis A."/>
            <person name="Burkitt-Gray L."/>
            <person name="Ray D.A."/>
            <person name="Sullivan K.A.M."/>
            <person name="Roscito J.G."/>
            <person name="Kirilenko B.M."/>
            <person name="Davalos L.M."/>
            <person name="Corthals A.P."/>
            <person name="Power M.L."/>
            <person name="Jones G."/>
            <person name="Ransome R.D."/>
            <person name="Dechmann D.K.N."/>
            <person name="Locatelli A.G."/>
            <person name="Puechmaille S.J."/>
            <person name="Fedrigo O."/>
            <person name="Jarvis E.D."/>
            <person name="Hiller M."/>
            <person name="Vernes S.C."/>
            <person name="Myers E.W."/>
            <person name="Teeling E.C."/>
        </authorList>
    </citation>
    <scope>NUCLEOTIDE SEQUENCE [LARGE SCALE GENOMIC DNA]</scope>
    <source>
        <strain evidence="2">MMolMol1</strain>
        <tissue evidence="2">Muscle</tissue>
    </source>
</reference>
<keyword evidence="3" id="KW-1185">Reference proteome</keyword>
<evidence type="ECO:0000313" key="2">
    <source>
        <dbReference type="EMBL" id="KAF6429785.1"/>
    </source>
</evidence>
<dbReference type="EMBL" id="JACASF010000015">
    <property type="protein sequence ID" value="KAF6429785.1"/>
    <property type="molecule type" value="Genomic_DNA"/>
</dbReference>
<gene>
    <name evidence="2" type="ORF">HJG59_009081</name>
</gene>
<sequence length="216" mass="22567">MPIPSSRSLPPRAAGRPGSLCTGSLPWVTSVLSVQPPSEGPGRLLSSRAPGRTSAPGALHLPVTPAPGSLAAASPWSREWLFTTCQVSGPLSGPFCLMSVRHLTLSSWEPSAALLPCLPTLRHSSPMSAVSSAGLAPSLVLPQTGGPEVNDTRADSEASALSPCSHVGSELCKRWAPLPWPCGQCLGNSLCLLFILHTPSRDRLSRFQEPNPSLCP</sequence>
<protein>
    <submittedName>
        <fullName evidence="2">Uncharacterized protein</fullName>
    </submittedName>
</protein>